<reference evidence="2" key="1">
    <citation type="submission" date="2017-03" db="EMBL/GenBank/DDBJ databases">
        <title>Novel pathways for hydrocarbon cycling and metabolic interdependencies in hydrothermal sediment communities.</title>
        <authorList>
            <person name="Dombrowski N."/>
            <person name="Seitz K."/>
            <person name="Teske A."/>
            <person name="Baker B."/>
        </authorList>
    </citation>
    <scope>NUCLEOTIDE SEQUENCE [LARGE SCALE GENOMIC DNA]</scope>
</reference>
<proteinExistence type="predicted"/>
<gene>
    <name evidence="1" type="ORF">B5M47_03200</name>
</gene>
<dbReference type="Proteomes" id="UP000192520">
    <property type="component" value="Unassembled WGS sequence"/>
</dbReference>
<name>A0A1W9NXH8_UNCC3</name>
<dbReference type="AlphaFoldDB" id="A0A1W9NXH8"/>
<protein>
    <submittedName>
        <fullName evidence="1">Uncharacterized protein</fullName>
    </submittedName>
</protein>
<dbReference type="SUPFAM" id="SSF52540">
    <property type="entry name" value="P-loop containing nucleoside triphosphate hydrolases"/>
    <property type="match status" value="1"/>
</dbReference>
<dbReference type="InterPro" id="IPR027417">
    <property type="entry name" value="P-loop_NTPase"/>
</dbReference>
<organism evidence="1 2">
    <name type="scientific">candidate division CPR3 bacterium 4484_211</name>
    <dbReference type="NCBI Taxonomy" id="1968527"/>
    <lineage>
        <taxon>Bacteria</taxon>
        <taxon>Bacteria division CPR3</taxon>
    </lineage>
</organism>
<sequence>MPHNPGVPTIESTQCPKETLTLSGNPKKRGELLVARLADYDFQSKLRQFNELRPPVTGIVVEAQKVLSSSLYTDEIIALEEQIKQKPVVILSGAFRMGKSSILNAWERKNPKLKRGGDDLYGTDLDDETVNFLSEDYDEIFLDEFSPTQQSIQHVDKLILKGKRVILSTDLISLPRLEKTLQAANVNFGQVIISLCDESELTRYVSKILELPEDDKLARIVASLSGGCPFVANIICSNIINTAYDYLNEEKTDNTGFIKRVINLSKDQISSHFISWSEQRAQTDPVYHPYIPNPLLEHIQPDNAQLE</sequence>
<accession>A0A1W9NXH8</accession>
<evidence type="ECO:0000313" key="2">
    <source>
        <dbReference type="Proteomes" id="UP000192520"/>
    </source>
</evidence>
<comment type="caution">
    <text evidence="1">The sequence shown here is derived from an EMBL/GenBank/DDBJ whole genome shotgun (WGS) entry which is preliminary data.</text>
</comment>
<evidence type="ECO:0000313" key="1">
    <source>
        <dbReference type="EMBL" id="OQX50784.1"/>
    </source>
</evidence>
<dbReference type="EMBL" id="MZGJ01000019">
    <property type="protein sequence ID" value="OQX50784.1"/>
    <property type="molecule type" value="Genomic_DNA"/>
</dbReference>